<reference evidence="1" key="1">
    <citation type="submission" date="2019-09" db="EMBL/GenBank/DDBJ databases">
        <authorList>
            <person name="Rodrigo-Torres L."/>
            <person name="Arahal R. D."/>
            <person name="Lucena T."/>
        </authorList>
    </citation>
    <scope>NUCLEOTIDE SEQUENCE</scope>
    <source>
        <strain evidence="1">ISS653</strain>
    </source>
</reference>
<comment type="caution">
    <text evidence="1">The sequence shown here is derived from an EMBL/GenBank/DDBJ whole genome shotgun (WGS) entry which is preliminary data.</text>
</comment>
<gene>
    <name evidence="1" type="ORF">FVB9532_00107</name>
</gene>
<proteinExistence type="predicted"/>
<protein>
    <submittedName>
        <fullName evidence="1">Uncharacterized protein</fullName>
    </submittedName>
</protein>
<sequence length="90" mass="10276">MSFGGVVQAMITSLKNNSRRGHRTNYFEKGHHKTSGKSTGIPVIKISEEKRKAMRDQLIAENKRDEQKVMVIFTVLLVIMISAAVYFLFF</sequence>
<organism evidence="1 2">
    <name type="scientific">Mesonia oceanica</name>
    <dbReference type="NCBI Taxonomy" id="2687242"/>
    <lineage>
        <taxon>Bacteria</taxon>
        <taxon>Pseudomonadati</taxon>
        <taxon>Bacteroidota</taxon>
        <taxon>Flavobacteriia</taxon>
        <taxon>Flavobacteriales</taxon>
        <taxon>Flavobacteriaceae</taxon>
        <taxon>Mesonia</taxon>
    </lineage>
</organism>
<dbReference type="EMBL" id="CABVMM010000001">
    <property type="protein sequence ID" value="VVU98859.1"/>
    <property type="molecule type" value="Genomic_DNA"/>
</dbReference>
<evidence type="ECO:0000313" key="1">
    <source>
        <dbReference type="EMBL" id="VVU98859.1"/>
    </source>
</evidence>
<accession>A0AC61Y315</accession>
<keyword evidence="2" id="KW-1185">Reference proteome</keyword>
<name>A0AC61Y315_9FLAO</name>
<dbReference type="Proteomes" id="UP000356253">
    <property type="component" value="Unassembled WGS sequence"/>
</dbReference>
<evidence type="ECO:0000313" key="2">
    <source>
        <dbReference type="Proteomes" id="UP000356253"/>
    </source>
</evidence>